<evidence type="ECO:0000313" key="3">
    <source>
        <dbReference type="Proteomes" id="UP000501753"/>
    </source>
</evidence>
<dbReference type="EMBL" id="CP029078">
    <property type="protein sequence ID" value="QCN84362.1"/>
    <property type="molecule type" value="Genomic_DNA"/>
</dbReference>
<evidence type="ECO:0000313" key="2">
    <source>
        <dbReference type="EMBL" id="QCN84362.1"/>
    </source>
</evidence>
<accession>A0A6G5SC19</accession>
<gene>
    <name evidence="2" type="ORF">DDJ31_04670</name>
</gene>
<name>A0A6G5SC19_STRGD</name>
<feature type="compositionally biased region" description="Low complexity" evidence="1">
    <location>
        <begin position="103"/>
        <end position="113"/>
    </location>
</feature>
<sequence length="132" mass="13387">MALLTRYAPTILRAFETALPAPGPVGGARHRPPRRGLLVWAQAVLRDAMGLPPAALVTPPPTPEQQVVAAALLLECAAVTLPTAHPAGTEALGVLARAIRTGAAPAPSPAAEARPGRPPKRSAGASVGRGRP</sequence>
<dbReference type="Proteomes" id="UP000501753">
    <property type="component" value="Chromosome"/>
</dbReference>
<dbReference type="AlphaFoldDB" id="A0A6G5SC19"/>
<protein>
    <submittedName>
        <fullName evidence="2">Uncharacterized protein</fullName>
    </submittedName>
</protein>
<reference evidence="2 3" key="1">
    <citation type="submission" date="2018-04" db="EMBL/GenBank/DDBJ databases">
        <title>Complete genome sequences of Streptomyces griseoviridis K61 and characterization of antagonistic properties of biological control agents.</title>
        <authorList>
            <person name="Mariita R.M."/>
            <person name="Sello J.K."/>
        </authorList>
    </citation>
    <scope>NUCLEOTIDE SEQUENCE [LARGE SCALE GENOMIC DNA]</scope>
    <source>
        <strain evidence="2 3">K61</strain>
    </source>
</reference>
<proteinExistence type="predicted"/>
<keyword evidence="3" id="KW-1185">Reference proteome</keyword>
<organism evidence="2 3">
    <name type="scientific">Streptomyces griseoviridis</name>
    <dbReference type="NCBI Taxonomy" id="45398"/>
    <lineage>
        <taxon>Bacteria</taxon>
        <taxon>Bacillati</taxon>
        <taxon>Actinomycetota</taxon>
        <taxon>Actinomycetes</taxon>
        <taxon>Kitasatosporales</taxon>
        <taxon>Streptomycetaceae</taxon>
        <taxon>Streptomyces</taxon>
    </lineage>
</organism>
<evidence type="ECO:0000256" key="1">
    <source>
        <dbReference type="SAM" id="MobiDB-lite"/>
    </source>
</evidence>
<feature type="region of interest" description="Disordered" evidence="1">
    <location>
        <begin position="103"/>
        <end position="132"/>
    </location>
</feature>